<dbReference type="EMBL" id="JAWDJW010001377">
    <property type="protein sequence ID" value="KAK3079099.1"/>
    <property type="molecule type" value="Genomic_DNA"/>
</dbReference>
<comment type="caution">
    <text evidence="1">The sequence shown here is derived from an EMBL/GenBank/DDBJ whole genome shotgun (WGS) entry which is preliminary data.</text>
</comment>
<proteinExistence type="predicted"/>
<protein>
    <submittedName>
        <fullName evidence="1">Uncharacterized protein</fullName>
    </submittedName>
</protein>
<gene>
    <name evidence="1" type="ORF">LTS18_005746</name>
</gene>
<feature type="non-terminal residue" evidence="1">
    <location>
        <position position="1"/>
    </location>
</feature>
<accession>A0ACC3DR44</accession>
<evidence type="ECO:0000313" key="2">
    <source>
        <dbReference type="Proteomes" id="UP001186974"/>
    </source>
</evidence>
<reference evidence="1" key="1">
    <citation type="submission" date="2024-09" db="EMBL/GenBank/DDBJ databases">
        <title>Black Yeasts Isolated from many extreme environments.</title>
        <authorList>
            <person name="Coleine C."/>
            <person name="Stajich J.E."/>
            <person name="Selbmann L."/>
        </authorList>
    </citation>
    <scope>NUCLEOTIDE SEQUENCE</scope>
    <source>
        <strain evidence="1">CCFEE 5737</strain>
    </source>
</reference>
<keyword evidence="2" id="KW-1185">Reference proteome</keyword>
<sequence length="86" mass="9692">SFTVVNNARSVIQTSRDKKGTWLRDSDYTEMFKAAPVIYGKIVTQQLTNSLRALGPKLGYLSIVFSMANWIDDPHFKYETTTAGDD</sequence>
<evidence type="ECO:0000313" key="1">
    <source>
        <dbReference type="EMBL" id="KAK3079099.1"/>
    </source>
</evidence>
<dbReference type="Proteomes" id="UP001186974">
    <property type="component" value="Unassembled WGS sequence"/>
</dbReference>
<organism evidence="1 2">
    <name type="scientific">Coniosporium uncinatum</name>
    <dbReference type="NCBI Taxonomy" id="93489"/>
    <lineage>
        <taxon>Eukaryota</taxon>
        <taxon>Fungi</taxon>
        <taxon>Dikarya</taxon>
        <taxon>Ascomycota</taxon>
        <taxon>Pezizomycotina</taxon>
        <taxon>Dothideomycetes</taxon>
        <taxon>Dothideomycetes incertae sedis</taxon>
        <taxon>Coniosporium</taxon>
    </lineage>
</organism>
<name>A0ACC3DR44_9PEZI</name>